<dbReference type="AlphaFoldDB" id="A0A0G2HQT1"/>
<sequence>MVILPSLLLTTAAALCALPPALAEFKNITVDDYQLKGTGYSDIIADLDKVLPIKSVKQVLAKTNHKNPDSSPDVKNSLKAFTWEDVDGYDDVNTRKWYPQGITTTTDATDTGDYEGDVATLISWHSDKYNDGKRGARISFINMNKGAERAYRNVLLVKPTEGGSKPDFEALTGLHAGGIAWYGDFLYVVATTGGLLVFDMRHIYEVSRGDGIGRVGNGYRAHNYRYVLPQVRAYKWQPKEGVKNLHFSFVSLDKTSNPARYVHVHLSKWISNTHPSLVTGEWFPSSPGRVTHWDLDESSHLLKVDGDDIATASRAVQHSLTNIQGSITINNKYFLTQSAGSLWTFTWENGQREHKDVFSSVPEDLSYQKGYGLWSQMELPGNRHVVALDLEKF</sequence>
<dbReference type="VEuPathDB" id="FungiDB:EMCG_00733"/>
<name>A0A0G2HQT1_9EURO</name>
<evidence type="ECO:0000313" key="3">
    <source>
        <dbReference type="Proteomes" id="UP000034164"/>
    </source>
</evidence>
<keyword evidence="1" id="KW-0732">Signal</keyword>
<gene>
    <name evidence="2" type="ORF">EMCG_00733</name>
</gene>
<dbReference type="EMBL" id="LCZI01001536">
    <property type="protein sequence ID" value="KKZ60447.1"/>
    <property type="molecule type" value="Genomic_DNA"/>
</dbReference>
<evidence type="ECO:0000256" key="1">
    <source>
        <dbReference type="SAM" id="SignalP"/>
    </source>
</evidence>
<accession>A0A0G2HQT1</accession>
<evidence type="ECO:0000313" key="2">
    <source>
        <dbReference type="EMBL" id="KKZ60447.1"/>
    </source>
</evidence>
<protein>
    <recommendedName>
        <fullName evidence="4">Secreted protein</fullName>
    </recommendedName>
</protein>
<feature type="signal peptide" evidence="1">
    <location>
        <begin position="1"/>
        <end position="23"/>
    </location>
</feature>
<feature type="chain" id="PRO_5002545048" description="Secreted protein" evidence="1">
    <location>
        <begin position="24"/>
        <end position="393"/>
    </location>
</feature>
<dbReference type="OrthoDB" id="9983241at2759"/>
<proteinExistence type="predicted"/>
<evidence type="ECO:0008006" key="4">
    <source>
        <dbReference type="Google" id="ProtNLM"/>
    </source>
</evidence>
<reference evidence="3" key="1">
    <citation type="journal article" date="2015" name="PLoS Genet.">
        <title>The dynamic genome and transcriptome of the human fungal pathogen Blastomyces and close relative Emmonsia.</title>
        <authorList>
            <person name="Munoz J.F."/>
            <person name="Gauthier G.M."/>
            <person name="Desjardins C.A."/>
            <person name="Gallo J.E."/>
            <person name="Holder J."/>
            <person name="Sullivan T.D."/>
            <person name="Marty A.J."/>
            <person name="Carmen J.C."/>
            <person name="Chen Z."/>
            <person name="Ding L."/>
            <person name="Gujja S."/>
            <person name="Magrini V."/>
            <person name="Misas E."/>
            <person name="Mitreva M."/>
            <person name="Priest M."/>
            <person name="Saif S."/>
            <person name="Whiston E.A."/>
            <person name="Young S."/>
            <person name="Zeng Q."/>
            <person name="Goldman W.E."/>
            <person name="Mardis E.R."/>
            <person name="Taylor J.W."/>
            <person name="McEwen J.G."/>
            <person name="Clay O.K."/>
            <person name="Klein B.S."/>
            <person name="Cuomo C.A."/>
        </authorList>
    </citation>
    <scope>NUCLEOTIDE SEQUENCE [LARGE SCALE GENOMIC DNA]</scope>
    <source>
        <strain evidence="3">UAMH 3008</strain>
    </source>
</reference>
<comment type="caution">
    <text evidence="2">The sequence shown here is derived from an EMBL/GenBank/DDBJ whole genome shotgun (WGS) entry which is preliminary data.</text>
</comment>
<organism evidence="2 3">
    <name type="scientific">[Emmonsia] crescens</name>
    <dbReference type="NCBI Taxonomy" id="73230"/>
    <lineage>
        <taxon>Eukaryota</taxon>
        <taxon>Fungi</taxon>
        <taxon>Dikarya</taxon>
        <taxon>Ascomycota</taxon>
        <taxon>Pezizomycotina</taxon>
        <taxon>Eurotiomycetes</taxon>
        <taxon>Eurotiomycetidae</taxon>
        <taxon>Onygenales</taxon>
        <taxon>Ajellomycetaceae</taxon>
        <taxon>Emergomyces</taxon>
    </lineage>
</organism>
<dbReference type="Proteomes" id="UP000034164">
    <property type="component" value="Unassembled WGS sequence"/>
</dbReference>